<dbReference type="InterPro" id="IPR035681">
    <property type="entry name" value="ComA-like_MBL"/>
</dbReference>
<dbReference type="PANTHER" id="PTHR30619:SF1">
    <property type="entry name" value="RECOMBINATION PROTEIN 2"/>
    <property type="match status" value="1"/>
</dbReference>
<dbReference type="AlphaFoldDB" id="A0A2H9T1Z4"/>
<evidence type="ECO:0000259" key="1">
    <source>
        <dbReference type="SMART" id="SM00849"/>
    </source>
</evidence>
<reference evidence="3" key="1">
    <citation type="submission" date="2017-09" db="EMBL/GenBank/DDBJ databases">
        <title>Depth-based differentiation of microbial function through sediment-hosted aquifers and enrichment of novel symbionts in the deep terrestrial subsurface.</title>
        <authorList>
            <person name="Probst A.J."/>
            <person name="Ladd B."/>
            <person name="Jarett J.K."/>
            <person name="Geller-Mcgrath D.E."/>
            <person name="Sieber C.M.K."/>
            <person name="Emerson J.B."/>
            <person name="Anantharaman K."/>
            <person name="Thomas B.C."/>
            <person name="Malmstrom R."/>
            <person name="Stieglmeier M."/>
            <person name="Klingl A."/>
            <person name="Woyke T."/>
            <person name="Ryan C.M."/>
            <person name="Banfield J.F."/>
        </authorList>
    </citation>
    <scope>NUCLEOTIDE SEQUENCE [LARGE SCALE GENOMIC DNA]</scope>
</reference>
<sequence>MVNSAKKGKVALVFIVCLILLNIFSWQEVFNLVENKYLKVIFFDVGQGDAIFIETPQKHQILIDGGPDSEILEKLGRVLPFWDRKIDLVILTHPEKDHISGLIEVLKSYKVEYILWTGIIRDTSEYKKWKELIREERARIIIAQAGQKIVAGEALFNILYPLEKLEGEQIDNSNDTSVVSRLVFNQNSLLFTGDISKQAEEKITEQKFSLASDVLKVSHHGSKYSTFEKFLDAVSPEIAVIQVGENNYNHPTQEVLERLNKLGIEILRTDRSGDIELISDGNNIFNKNN</sequence>
<proteinExistence type="predicted"/>
<evidence type="ECO:0000313" key="3">
    <source>
        <dbReference type="Proteomes" id="UP000236946"/>
    </source>
</evidence>
<comment type="caution">
    <text evidence="2">The sequence shown here is derived from an EMBL/GenBank/DDBJ whole genome shotgun (WGS) entry which is preliminary data.</text>
</comment>
<dbReference type="PANTHER" id="PTHR30619">
    <property type="entry name" value="DNA INTERNALIZATION/COMPETENCE PROTEIN COMEC/REC2"/>
    <property type="match status" value="1"/>
</dbReference>
<protein>
    <recommendedName>
        <fullName evidence="1">Metallo-beta-lactamase domain-containing protein</fullName>
    </recommendedName>
</protein>
<name>A0A2H9T1Z4_9BACT</name>
<organism evidence="2 3">
    <name type="scientific">Candidatus Staskawiczbacteria bacterium CG10_big_fil_rev_8_21_14_0_10_38_10</name>
    <dbReference type="NCBI Taxonomy" id="1974891"/>
    <lineage>
        <taxon>Bacteria</taxon>
        <taxon>Candidatus Staskawicziibacteriota</taxon>
    </lineage>
</organism>
<dbReference type="InterPro" id="IPR052159">
    <property type="entry name" value="Competence_DNA_uptake"/>
</dbReference>
<dbReference type="CDD" id="cd07731">
    <property type="entry name" value="ComA-like_MBL-fold"/>
    <property type="match status" value="1"/>
</dbReference>
<accession>A0A2H9T1Z4</accession>
<dbReference type="EMBL" id="PFEN01000002">
    <property type="protein sequence ID" value="PJE69766.1"/>
    <property type="molecule type" value="Genomic_DNA"/>
</dbReference>
<feature type="domain" description="Metallo-beta-lactamase" evidence="1">
    <location>
        <begin position="47"/>
        <end position="245"/>
    </location>
</feature>
<dbReference type="InterPro" id="IPR001279">
    <property type="entry name" value="Metallo-B-lactamas"/>
</dbReference>
<dbReference type="Pfam" id="PF00753">
    <property type="entry name" value="Lactamase_B"/>
    <property type="match status" value="1"/>
</dbReference>
<dbReference type="Proteomes" id="UP000236946">
    <property type="component" value="Unassembled WGS sequence"/>
</dbReference>
<dbReference type="SMART" id="SM00849">
    <property type="entry name" value="Lactamase_B"/>
    <property type="match status" value="1"/>
</dbReference>
<dbReference type="SUPFAM" id="SSF56281">
    <property type="entry name" value="Metallo-hydrolase/oxidoreductase"/>
    <property type="match status" value="1"/>
</dbReference>
<evidence type="ECO:0000313" key="2">
    <source>
        <dbReference type="EMBL" id="PJE69766.1"/>
    </source>
</evidence>
<dbReference type="InterPro" id="IPR036866">
    <property type="entry name" value="RibonucZ/Hydroxyglut_hydro"/>
</dbReference>
<dbReference type="Gene3D" id="3.60.15.10">
    <property type="entry name" value="Ribonuclease Z/Hydroxyacylglutathione hydrolase-like"/>
    <property type="match status" value="1"/>
</dbReference>
<gene>
    <name evidence="2" type="ORF">COU98_00060</name>
</gene>